<dbReference type="GO" id="GO:0019843">
    <property type="term" value="F:rRNA binding"/>
    <property type="evidence" value="ECO:0007669"/>
    <property type="project" value="UniProtKB-UniRule"/>
</dbReference>
<dbReference type="EMBL" id="SMRT01000005">
    <property type="protein sequence ID" value="TDF97645.1"/>
    <property type="molecule type" value="Genomic_DNA"/>
</dbReference>
<organism evidence="8 9">
    <name type="scientific">Paenibacillus piri</name>
    <dbReference type="NCBI Taxonomy" id="2547395"/>
    <lineage>
        <taxon>Bacteria</taxon>
        <taxon>Bacillati</taxon>
        <taxon>Bacillota</taxon>
        <taxon>Bacilli</taxon>
        <taxon>Bacillales</taxon>
        <taxon>Paenibacillaceae</taxon>
        <taxon>Paenibacillus</taxon>
    </lineage>
</organism>
<evidence type="ECO:0000256" key="2">
    <source>
        <dbReference type="ARBA" id="ARBA00022730"/>
    </source>
</evidence>
<comment type="subunit">
    <text evidence="6">Part of the 50S ribosomal subunit. Contacts protein L20.</text>
</comment>
<comment type="caution">
    <text evidence="8">The sequence shown here is derived from an EMBL/GenBank/DDBJ whole genome shotgun (WGS) entry which is preliminary data.</text>
</comment>
<keyword evidence="3 6" id="KW-0694">RNA-binding</keyword>
<comment type="similarity">
    <text evidence="1 6 7">Belongs to the bacterial ribosomal protein bL21 family.</text>
</comment>
<accession>A0A4R5KRN3</accession>
<dbReference type="GO" id="GO:0006412">
    <property type="term" value="P:translation"/>
    <property type="evidence" value="ECO:0007669"/>
    <property type="project" value="UniProtKB-UniRule"/>
</dbReference>
<proteinExistence type="inferred from homology"/>
<dbReference type="PANTHER" id="PTHR21349:SF0">
    <property type="entry name" value="LARGE RIBOSOMAL SUBUNIT PROTEIN BL21M"/>
    <property type="match status" value="1"/>
</dbReference>
<gene>
    <name evidence="6 8" type="primary">rplU</name>
    <name evidence="8" type="ORF">E1757_13670</name>
</gene>
<dbReference type="GO" id="GO:0003735">
    <property type="term" value="F:structural constituent of ribosome"/>
    <property type="evidence" value="ECO:0007669"/>
    <property type="project" value="InterPro"/>
</dbReference>
<dbReference type="AlphaFoldDB" id="A0A4R5KRN3"/>
<dbReference type="Proteomes" id="UP000295636">
    <property type="component" value="Unassembled WGS sequence"/>
</dbReference>
<dbReference type="SUPFAM" id="SSF141091">
    <property type="entry name" value="L21p-like"/>
    <property type="match status" value="1"/>
</dbReference>
<evidence type="ECO:0000256" key="3">
    <source>
        <dbReference type="ARBA" id="ARBA00022884"/>
    </source>
</evidence>
<dbReference type="InterPro" id="IPR001787">
    <property type="entry name" value="Ribosomal_bL21"/>
</dbReference>
<evidence type="ECO:0000256" key="1">
    <source>
        <dbReference type="ARBA" id="ARBA00008563"/>
    </source>
</evidence>
<dbReference type="Pfam" id="PF00829">
    <property type="entry name" value="Ribosomal_L21p"/>
    <property type="match status" value="1"/>
</dbReference>
<dbReference type="InterPro" id="IPR018258">
    <property type="entry name" value="Ribosomal_bL21_CS"/>
</dbReference>
<dbReference type="NCBIfam" id="TIGR00061">
    <property type="entry name" value="L21"/>
    <property type="match status" value="1"/>
</dbReference>
<dbReference type="GO" id="GO:0005737">
    <property type="term" value="C:cytoplasm"/>
    <property type="evidence" value="ECO:0007669"/>
    <property type="project" value="UniProtKB-ARBA"/>
</dbReference>
<dbReference type="PANTHER" id="PTHR21349">
    <property type="entry name" value="50S RIBOSOMAL PROTEIN L21"/>
    <property type="match status" value="1"/>
</dbReference>
<dbReference type="InterPro" id="IPR036164">
    <property type="entry name" value="bL21-like_sf"/>
</dbReference>
<evidence type="ECO:0000256" key="4">
    <source>
        <dbReference type="ARBA" id="ARBA00022980"/>
    </source>
</evidence>
<evidence type="ECO:0000256" key="7">
    <source>
        <dbReference type="RuleBase" id="RU000562"/>
    </source>
</evidence>
<keyword evidence="9" id="KW-1185">Reference proteome</keyword>
<evidence type="ECO:0000256" key="6">
    <source>
        <dbReference type="HAMAP-Rule" id="MF_01363"/>
    </source>
</evidence>
<dbReference type="PROSITE" id="PS01169">
    <property type="entry name" value="RIBOSOMAL_L21"/>
    <property type="match status" value="1"/>
</dbReference>
<reference evidence="8 9" key="1">
    <citation type="submission" date="2019-03" db="EMBL/GenBank/DDBJ databases">
        <title>This is whole genome sequence of Paenibacillus sp MS74 strain.</title>
        <authorList>
            <person name="Trinh H.N."/>
        </authorList>
    </citation>
    <scope>NUCLEOTIDE SEQUENCE [LARGE SCALE GENOMIC DNA]</scope>
    <source>
        <strain evidence="8 9">MS74</strain>
    </source>
</reference>
<dbReference type="OrthoDB" id="9813334at2"/>
<dbReference type="RefSeq" id="WP_133228909.1">
    <property type="nucleotide sequence ID" value="NZ_SMRT01000005.1"/>
</dbReference>
<dbReference type="InterPro" id="IPR028909">
    <property type="entry name" value="bL21-like"/>
</dbReference>
<dbReference type="HAMAP" id="MF_01363">
    <property type="entry name" value="Ribosomal_bL21"/>
    <property type="match status" value="1"/>
</dbReference>
<keyword evidence="5 6" id="KW-0687">Ribonucleoprotein</keyword>
<evidence type="ECO:0000313" key="9">
    <source>
        <dbReference type="Proteomes" id="UP000295636"/>
    </source>
</evidence>
<dbReference type="GO" id="GO:1990904">
    <property type="term" value="C:ribonucleoprotein complex"/>
    <property type="evidence" value="ECO:0007669"/>
    <property type="project" value="UniProtKB-KW"/>
</dbReference>
<evidence type="ECO:0000256" key="5">
    <source>
        <dbReference type="ARBA" id="ARBA00023274"/>
    </source>
</evidence>
<keyword evidence="4 6" id="KW-0689">Ribosomal protein</keyword>
<protein>
    <recommendedName>
        <fullName evidence="6">Large ribosomal subunit protein bL21</fullName>
    </recommendedName>
</protein>
<dbReference type="GO" id="GO:0005840">
    <property type="term" value="C:ribosome"/>
    <property type="evidence" value="ECO:0007669"/>
    <property type="project" value="UniProtKB-KW"/>
</dbReference>
<sequence>MYAIIETGGKQYKVQEGDVLYIEKLNVGEGDAVTFDKVLAVSKESGLVLGAPLVSGAAVSAKVEKHGKGEKIIVYKYKAKKNYRRKHGHRQPYTKVVIEKINA</sequence>
<evidence type="ECO:0000313" key="8">
    <source>
        <dbReference type="EMBL" id="TDF97645.1"/>
    </source>
</evidence>
<keyword evidence="2 6" id="KW-0699">rRNA-binding</keyword>
<name>A0A4R5KRN3_9BACL</name>
<comment type="function">
    <text evidence="6 7">This protein binds to 23S rRNA in the presence of protein L20.</text>
</comment>